<dbReference type="RefSeq" id="WP_048551212.1">
    <property type="nucleotide sequence ID" value="NZ_HF570958.1"/>
</dbReference>
<name>A0A077M088_9MICO</name>
<proteinExistence type="predicted"/>
<feature type="compositionally biased region" description="Gly residues" evidence="1">
    <location>
        <begin position="266"/>
        <end position="297"/>
    </location>
</feature>
<dbReference type="SUPFAM" id="SSF52833">
    <property type="entry name" value="Thioredoxin-like"/>
    <property type="match status" value="1"/>
</dbReference>
<evidence type="ECO:0000313" key="2">
    <source>
        <dbReference type="EMBL" id="CCH79256.1"/>
    </source>
</evidence>
<feature type="compositionally biased region" description="Basic and acidic residues" evidence="1">
    <location>
        <begin position="300"/>
        <end position="311"/>
    </location>
</feature>
<evidence type="ECO:0000313" key="3">
    <source>
        <dbReference type="Proteomes" id="UP000035721"/>
    </source>
</evidence>
<protein>
    <recommendedName>
        <fullName evidence="4">Thioredoxin domain-containing protein</fullName>
    </recommendedName>
</protein>
<organism evidence="2 3">
    <name type="scientific">Nostocoides japonicum T1-X7</name>
    <dbReference type="NCBI Taxonomy" id="1194083"/>
    <lineage>
        <taxon>Bacteria</taxon>
        <taxon>Bacillati</taxon>
        <taxon>Actinomycetota</taxon>
        <taxon>Actinomycetes</taxon>
        <taxon>Micrococcales</taxon>
        <taxon>Intrasporangiaceae</taxon>
        <taxon>Nostocoides</taxon>
    </lineage>
</organism>
<evidence type="ECO:0008006" key="4">
    <source>
        <dbReference type="Google" id="ProtNLM"/>
    </source>
</evidence>
<feature type="compositionally biased region" description="Basic and acidic residues" evidence="1">
    <location>
        <begin position="225"/>
        <end position="239"/>
    </location>
</feature>
<dbReference type="EMBL" id="CAJB01000346">
    <property type="protein sequence ID" value="CCH79256.1"/>
    <property type="molecule type" value="Genomic_DNA"/>
</dbReference>
<evidence type="ECO:0000256" key="1">
    <source>
        <dbReference type="SAM" id="MobiDB-lite"/>
    </source>
</evidence>
<comment type="caution">
    <text evidence="2">The sequence shown here is derived from an EMBL/GenBank/DDBJ whole genome shotgun (WGS) entry which is preliminary data.</text>
</comment>
<dbReference type="InterPro" id="IPR036249">
    <property type="entry name" value="Thioredoxin-like_sf"/>
</dbReference>
<dbReference type="STRING" id="1194083.BN12_410013"/>
<accession>A0A077M088</accession>
<keyword evidence="3" id="KW-1185">Reference proteome</keyword>
<dbReference type="OrthoDB" id="5189869at2"/>
<reference evidence="2 3" key="1">
    <citation type="journal article" date="2013" name="ISME J.">
        <title>A metabolic model for members of the genus Tetrasphaera involved in enhanced biological phosphorus removal.</title>
        <authorList>
            <person name="Kristiansen R."/>
            <person name="Nguyen H.T.T."/>
            <person name="Saunders A.M."/>
            <person name="Nielsen J.L."/>
            <person name="Wimmer R."/>
            <person name="Le V.Q."/>
            <person name="McIlroy S.J."/>
            <person name="Petrovski S."/>
            <person name="Seviour R.J."/>
            <person name="Calteau A."/>
            <person name="Nielsen K.L."/>
            <person name="Nielsen P.H."/>
        </authorList>
    </citation>
    <scope>NUCLEOTIDE SEQUENCE [LARGE SCALE GENOMIC DNA]</scope>
    <source>
        <strain evidence="2 3">T1-X7</strain>
    </source>
</reference>
<gene>
    <name evidence="2" type="ORF">BN12_410013</name>
</gene>
<dbReference type="Proteomes" id="UP000035721">
    <property type="component" value="Unassembled WGS sequence"/>
</dbReference>
<feature type="region of interest" description="Disordered" evidence="1">
    <location>
        <begin position="213"/>
        <end position="311"/>
    </location>
</feature>
<dbReference type="AlphaFoldDB" id="A0A077M088"/>
<sequence length="311" mass="31064">MLTAVVAEGVAIVLLGVLVLGLLRSHALILKALHELGAGLELEREAGASSGQGTGPVHVDIEPGVVRAERPPSASATAPDVVGRTLDGAARAVRVTEAGSRTLLAFLTSGCSVCATFWDAFADPVAVPGGAGLVAVVKGDAEESPSALRRLAPPALDLVRSDEAWADYDVPGSPYFVLVEAGRIVGEGSASTWPQVRDLLGQAVEDAGLVRRGVDDGTGAAGVLDRGERDEPSRMDAELRAAGITPGHPSLYPQAPGRDPHSAGSAGSGDLGGWGDPTGSGEPAGSGSRGGPAGSGSRGEPADRDGAQGGA</sequence>